<keyword evidence="4 9" id="KW-0812">Transmembrane</keyword>
<dbReference type="InterPro" id="IPR025713">
    <property type="entry name" value="MotB-like_N_dom"/>
</dbReference>
<feature type="transmembrane region" description="Helical" evidence="9">
    <location>
        <begin position="29"/>
        <end position="48"/>
    </location>
</feature>
<dbReference type="RefSeq" id="WP_317226531.1">
    <property type="nucleotide sequence ID" value="NZ_JAWJEJ010000001.1"/>
</dbReference>
<evidence type="ECO:0000256" key="6">
    <source>
        <dbReference type="ARBA" id="ARBA00023136"/>
    </source>
</evidence>
<keyword evidence="3" id="KW-1003">Cell membrane</keyword>
<evidence type="ECO:0000256" key="1">
    <source>
        <dbReference type="ARBA" id="ARBA00004162"/>
    </source>
</evidence>
<keyword evidence="6 7" id="KW-0472">Membrane</keyword>
<evidence type="ECO:0000256" key="9">
    <source>
        <dbReference type="SAM" id="Phobius"/>
    </source>
</evidence>
<feature type="region of interest" description="Disordered" evidence="8">
    <location>
        <begin position="67"/>
        <end position="116"/>
    </location>
</feature>
<sequence>MASIPNERPIIIKKVKKVAGGHHGGAWKVAYADFVTAMMAFFMLLWLISNPDKQRLKGLAEYFTPSMGGEAAPSTPLQGTSEGAGGRSRKNATDRTDTNGAPTTQAAAAGAAQGGTASVPDASMRVLASELQIALDSPSQDAGKKSVQIDPSRDGLRITLMDTDQQSMFRANTSELNPYARGLLAKVAAKLGTSGSQIAIEGHTDGAGGVQSDANWRLSGERALAARQALIASGMTPDRFAEIVAMGATKPVYPDQPDRPENRRITVVLKAEASSLPSDSTFKF</sequence>
<organism evidence="11 12">
    <name type="scientific">Sphingomonas agrestis</name>
    <dbReference type="NCBI Taxonomy" id="3080540"/>
    <lineage>
        <taxon>Bacteria</taxon>
        <taxon>Pseudomonadati</taxon>
        <taxon>Pseudomonadota</taxon>
        <taxon>Alphaproteobacteria</taxon>
        <taxon>Sphingomonadales</taxon>
        <taxon>Sphingomonadaceae</taxon>
        <taxon>Sphingomonas</taxon>
    </lineage>
</organism>
<accession>A0ABU3Y7I5</accession>
<gene>
    <name evidence="11" type="ORF">RZN05_10325</name>
</gene>
<evidence type="ECO:0000256" key="8">
    <source>
        <dbReference type="SAM" id="MobiDB-lite"/>
    </source>
</evidence>
<dbReference type="PROSITE" id="PS51123">
    <property type="entry name" value="OMPA_2"/>
    <property type="match status" value="1"/>
</dbReference>
<evidence type="ECO:0000256" key="2">
    <source>
        <dbReference type="ARBA" id="ARBA00008914"/>
    </source>
</evidence>
<comment type="similarity">
    <text evidence="2">Belongs to the MotB family.</text>
</comment>
<evidence type="ECO:0000256" key="3">
    <source>
        <dbReference type="ARBA" id="ARBA00022475"/>
    </source>
</evidence>
<evidence type="ECO:0000313" key="12">
    <source>
        <dbReference type="Proteomes" id="UP001273531"/>
    </source>
</evidence>
<dbReference type="Pfam" id="PF13677">
    <property type="entry name" value="MotB_plug"/>
    <property type="match status" value="1"/>
</dbReference>
<comment type="caution">
    <text evidence="11">The sequence shown here is derived from an EMBL/GenBank/DDBJ whole genome shotgun (WGS) entry which is preliminary data.</text>
</comment>
<proteinExistence type="inferred from homology"/>
<protein>
    <submittedName>
        <fullName evidence="11">Flagellar motor protein MotB</fullName>
    </submittedName>
</protein>
<dbReference type="PANTHER" id="PTHR30329">
    <property type="entry name" value="STATOR ELEMENT OF FLAGELLAR MOTOR COMPLEX"/>
    <property type="match status" value="1"/>
</dbReference>
<keyword evidence="11" id="KW-0282">Flagellum</keyword>
<keyword evidence="11" id="KW-0966">Cell projection</keyword>
<reference evidence="11 12" key="1">
    <citation type="submission" date="2023-10" db="EMBL/GenBank/DDBJ databases">
        <title>Sphingomonas sp. HF-S4 16S ribosomal RNA gene Genome sequencing and assembly.</title>
        <authorList>
            <person name="Lee H."/>
        </authorList>
    </citation>
    <scope>NUCLEOTIDE SEQUENCE [LARGE SCALE GENOMIC DNA]</scope>
    <source>
        <strain evidence="11 12">HF-S4</strain>
    </source>
</reference>
<dbReference type="Gene3D" id="3.30.1330.60">
    <property type="entry name" value="OmpA-like domain"/>
    <property type="match status" value="1"/>
</dbReference>
<dbReference type="Pfam" id="PF00691">
    <property type="entry name" value="OmpA"/>
    <property type="match status" value="1"/>
</dbReference>
<keyword evidence="12" id="KW-1185">Reference proteome</keyword>
<dbReference type="CDD" id="cd07185">
    <property type="entry name" value="OmpA_C-like"/>
    <property type="match status" value="1"/>
</dbReference>
<keyword evidence="5 9" id="KW-1133">Transmembrane helix</keyword>
<comment type="subcellular location">
    <subcellularLocation>
        <location evidence="1">Cell membrane</location>
        <topology evidence="1">Single-pass membrane protein</topology>
    </subcellularLocation>
</comment>
<dbReference type="InterPro" id="IPR036737">
    <property type="entry name" value="OmpA-like_sf"/>
</dbReference>
<dbReference type="InterPro" id="IPR006665">
    <property type="entry name" value="OmpA-like"/>
</dbReference>
<evidence type="ECO:0000313" key="11">
    <source>
        <dbReference type="EMBL" id="MDV3457378.1"/>
    </source>
</evidence>
<evidence type="ECO:0000256" key="4">
    <source>
        <dbReference type="ARBA" id="ARBA00022692"/>
    </source>
</evidence>
<keyword evidence="11" id="KW-0969">Cilium</keyword>
<feature type="domain" description="OmpA-like" evidence="10">
    <location>
        <begin position="156"/>
        <end position="273"/>
    </location>
</feature>
<evidence type="ECO:0000259" key="10">
    <source>
        <dbReference type="PROSITE" id="PS51123"/>
    </source>
</evidence>
<evidence type="ECO:0000256" key="5">
    <source>
        <dbReference type="ARBA" id="ARBA00022989"/>
    </source>
</evidence>
<dbReference type="EMBL" id="JAWJEJ010000001">
    <property type="protein sequence ID" value="MDV3457378.1"/>
    <property type="molecule type" value="Genomic_DNA"/>
</dbReference>
<dbReference type="InterPro" id="IPR050330">
    <property type="entry name" value="Bact_OuterMem_StrucFunc"/>
</dbReference>
<feature type="compositionally biased region" description="Low complexity" evidence="8">
    <location>
        <begin position="98"/>
        <end position="116"/>
    </location>
</feature>
<name>A0ABU3Y7I5_9SPHN</name>
<dbReference type="PANTHER" id="PTHR30329:SF21">
    <property type="entry name" value="LIPOPROTEIN YIAD-RELATED"/>
    <property type="match status" value="1"/>
</dbReference>
<dbReference type="SUPFAM" id="SSF103088">
    <property type="entry name" value="OmpA-like"/>
    <property type="match status" value="1"/>
</dbReference>
<evidence type="ECO:0000256" key="7">
    <source>
        <dbReference type="PROSITE-ProRule" id="PRU00473"/>
    </source>
</evidence>
<dbReference type="Proteomes" id="UP001273531">
    <property type="component" value="Unassembled WGS sequence"/>
</dbReference>